<dbReference type="GO" id="GO:0003677">
    <property type="term" value="F:DNA binding"/>
    <property type="evidence" value="ECO:0007669"/>
    <property type="project" value="UniProtKB-KW"/>
</dbReference>
<dbReference type="PANTHER" id="PTHR46797">
    <property type="entry name" value="HTH-TYPE TRANSCRIPTIONAL REGULATOR"/>
    <property type="match status" value="1"/>
</dbReference>
<dbReference type="InterPro" id="IPR009875">
    <property type="entry name" value="PilZ_domain"/>
</dbReference>
<dbReference type="PANTHER" id="PTHR46797:SF1">
    <property type="entry name" value="METHYLPHOSPHONATE SYNTHASE"/>
    <property type="match status" value="1"/>
</dbReference>
<feature type="domain" description="HTH cro/C1-type" evidence="2">
    <location>
        <begin position="130"/>
        <end position="184"/>
    </location>
</feature>
<dbReference type="Pfam" id="PF13560">
    <property type="entry name" value="HTH_31"/>
    <property type="match status" value="1"/>
</dbReference>
<dbReference type="OrthoDB" id="9795572at2"/>
<organism evidence="3 4">
    <name type="scientific">Qipengyuania nanhaisediminis</name>
    <dbReference type="NCBI Taxonomy" id="604088"/>
    <lineage>
        <taxon>Bacteria</taxon>
        <taxon>Pseudomonadati</taxon>
        <taxon>Pseudomonadota</taxon>
        <taxon>Alphaproteobacteria</taxon>
        <taxon>Sphingomonadales</taxon>
        <taxon>Erythrobacteraceae</taxon>
        <taxon>Qipengyuania</taxon>
    </lineage>
</organism>
<reference evidence="4" key="1">
    <citation type="submission" date="2016-10" db="EMBL/GenBank/DDBJ databases">
        <authorList>
            <person name="Varghese N."/>
            <person name="Submissions S."/>
        </authorList>
    </citation>
    <scope>NUCLEOTIDE SEQUENCE [LARGE SCALE GENOMIC DNA]</scope>
    <source>
        <strain evidence="4">CGMCC 1.7715</strain>
    </source>
</reference>
<proteinExistence type="predicted"/>
<dbReference type="GO" id="GO:0035438">
    <property type="term" value="F:cyclic-di-GMP binding"/>
    <property type="evidence" value="ECO:0007669"/>
    <property type="project" value="InterPro"/>
</dbReference>
<dbReference type="InterPro" id="IPR050807">
    <property type="entry name" value="TransReg_Diox_bact_type"/>
</dbReference>
<accession>A0A1I5L664</accession>
<dbReference type="SMART" id="SM00530">
    <property type="entry name" value="HTH_XRE"/>
    <property type="match status" value="1"/>
</dbReference>
<dbReference type="Gene3D" id="1.10.260.40">
    <property type="entry name" value="lambda repressor-like DNA-binding domains"/>
    <property type="match status" value="1"/>
</dbReference>
<dbReference type="SUPFAM" id="SSF141371">
    <property type="entry name" value="PilZ domain-like"/>
    <property type="match status" value="1"/>
</dbReference>
<dbReference type="Proteomes" id="UP000199331">
    <property type="component" value="Unassembled WGS sequence"/>
</dbReference>
<sequence>MREVRVSEEVETAESVAQEGDPRRRARRLVLRLRTGVGQSGRAFDAEVLNLSPSGMLVKTAASLSLDDPLEVVLPKIGPVIAKVVWFDDQLYGCSFAKQLSDEEVEAADFASGHSDELHGVDNETLGERIKRLRKNRGLSMRALAGLAGVSKPTLWKWESDRVRPRHTTMQRLAVELGISELELVYGAPAVRSSDDLETGSLADIVRDARRRIAEAAGVDESRIDVRIDWGEED</sequence>
<dbReference type="STRING" id="604088.SAMN04488060_0774"/>
<keyword evidence="4" id="KW-1185">Reference proteome</keyword>
<evidence type="ECO:0000256" key="1">
    <source>
        <dbReference type="ARBA" id="ARBA00023125"/>
    </source>
</evidence>
<keyword evidence="1" id="KW-0238">DNA-binding</keyword>
<protein>
    <submittedName>
        <fullName evidence="3">Transcriptional regulator, contains XRE-family HTH domain</fullName>
    </submittedName>
</protein>
<dbReference type="EMBL" id="FOWZ01000001">
    <property type="protein sequence ID" value="SFO92824.1"/>
    <property type="molecule type" value="Genomic_DNA"/>
</dbReference>
<dbReference type="Pfam" id="PF07238">
    <property type="entry name" value="PilZ"/>
    <property type="match status" value="1"/>
</dbReference>
<dbReference type="PROSITE" id="PS50943">
    <property type="entry name" value="HTH_CROC1"/>
    <property type="match status" value="1"/>
</dbReference>
<dbReference type="InterPro" id="IPR010982">
    <property type="entry name" value="Lambda_DNA-bd_dom_sf"/>
</dbReference>
<name>A0A1I5L664_9SPHN</name>
<dbReference type="SUPFAM" id="SSF47413">
    <property type="entry name" value="lambda repressor-like DNA-binding domains"/>
    <property type="match status" value="1"/>
</dbReference>
<dbReference type="AlphaFoldDB" id="A0A1I5L664"/>
<dbReference type="CDD" id="cd00093">
    <property type="entry name" value="HTH_XRE"/>
    <property type="match status" value="1"/>
</dbReference>
<evidence type="ECO:0000313" key="3">
    <source>
        <dbReference type="EMBL" id="SFO92824.1"/>
    </source>
</evidence>
<evidence type="ECO:0000259" key="2">
    <source>
        <dbReference type="PROSITE" id="PS50943"/>
    </source>
</evidence>
<dbReference type="GO" id="GO:0005829">
    <property type="term" value="C:cytosol"/>
    <property type="evidence" value="ECO:0007669"/>
    <property type="project" value="TreeGrafter"/>
</dbReference>
<gene>
    <name evidence="3" type="ORF">SAMN04488060_0774</name>
</gene>
<evidence type="ECO:0000313" key="4">
    <source>
        <dbReference type="Proteomes" id="UP000199331"/>
    </source>
</evidence>
<dbReference type="Gene3D" id="2.40.10.220">
    <property type="entry name" value="predicted glycosyltransferase like domains"/>
    <property type="match status" value="1"/>
</dbReference>
<dbReference type="InterPro" id="IPR001387">
    <property type="entry name" value="Cro/C1-type_HTH"/>
</dbReference>
<dbReference type="GO" id="GO:0003700">
    <property type="term" value="F:DNA-binding transcription factor activity"/>
    <property type="evidence" value="ECO:0007669"/>
    <property type="project" value="TreeGrafter"/>
</dbReference>